<dbReference type="RefSeq" id="WP_200105371.1">
    <property type="nucleotide sequence ID" value="NZ_JAEHFV010000002.1"/>
</dbReference>
<organism evidence="2 3">
    <name type="scientific">Flavobacterium agrisoli</name>
    <dbReference type="NCBI Taxonomy" id="2793066"/>
    <lineage>
        <taxon>Bacteria</taxon>
        <taxon>Pseudomonadati</taxon>
        <taxon>Bacteroidota</taxon>
        <taxon>Flavobacteriia</taxon>
        <taxon>Flavobacteriales</taxon>
        <taxon>Flavobacteriaceae</taxon>
        <taxon>Flavobacterium</taxon>
    </lineage>
</organism>
<gene>
    <name evidence="2" type="ORF">I5M07_06310</name>
</gene>
<proteinExistence type="predicted"/>
<dbReference type="AlphaFoldDB" id="A0A934PN41"/>
<evidence type="ECO:0000313" key="3">
    <source>
        <dbReference type="Proteomes" id="UP000609172"/>
    </source>
</evidence>
<keyword evidence="1" id="KW-0732">Signal</keyword>
<comment type="caution">
    <text evidence="2">The sequence shown here is derived from an EMBL/GenBank/DDBJ whole genome shotgun (WGS) entry which is preliminary data.</text>
</comment>
<keyword evidence="3" id="KW-1185">Reference proteome</keyword>
<dbReference type="EMBL" id="JAEHFV010000002">
    <property type="protein sequence ID" value="MBK0369448.1"/>
    <property type="molecule type" value="Genomic_DNA"/>
</dbReference>
<evidence type="ECO:0000256" key="1">
    <source>
        <dbReference type="SAM" id="SignalP"/>
    </source>
</evidence>
<evidence type="ECO:0008006" key="4">
    <source>
        <dbReference type="Google" id="ProtNLM"/>
    </source>
</evidence>
<feature type="signal peptide" evidence="1">
    <location>
        <begin position="1"/>
        <end position="18"/>
    </location>
</feature>
<protein>
    <recommendedName>
        <fullName evidence="4">6-bladed beta-propeller protein</fullName>
    </recommendedName>
</protein>
<evidence type="ECO:0000313" key="2">
    <source>
        <dbReference type="EMBL" id="MBK0369448.1"/>
    </source>
</evidence>
<sequence>MAKTIHLFLLFCTSIVCGQTTLSTYAIDLKTSKNEVQIINAVNSRTQELFVFIAEPTKVTLLKYNKALFLKDQFTSSRLRYSSENSLLGYSFNEDGNPTLFWKLNNTNIILISNYSFENKTCQNKIFKVPLNEQNWLVTFQNNDLFHLLTKHKSESNFILYVFKNGICEAKKIDFSSYAFQENNSIPVSLNYILKKYPIQKMDTESPNSLFDTSLKSKLYALKDHLILTFDHHLQYTLFFDINLISNTVADKKIKHSDLLDTKRLSNSFFSGDKLFQYCANSDAFSFSITDSRSDQLLKQIKIAKTDSVFFKNSPFFYQKNDGKPRKIKNTKKFLQELLVQDIGLSVYQNRDENYVTFGGTSVTESFISTMATPDLMQDNTFDFYNNGYFVTNSEMVYFESLLDDKLEFVTQERLYPLAFENLMLFLNEHKEIELENIFRYEDYYVLGYYDGFSKQFVMRKFTDGFYFEEKNPVITRSYFSQPVRFKSIKPNRNP</sequence>
<accession>A0A934PN41</accession>
<name>A0A934PN41_9FLAO</name>
<dbReference type="Proteomes" id="UP000609172">
    <property type="component" value="Unassembled WGS sequence"/>
</dbReference>
<reference evidence="2" key="1">
    <citation type="submission" date="2020-12" db="EMBL/GenBank/DDBJ databases">
        <title>Bacterial novel species Flavobacterium sp. SE-1-e isolated from soil.</title>
        <authorList>
            <person name="Jung H.-Y."/>
        </authorList>
    </citation>
    <scope>NUCLEOTIDE SEQUENCE</scope>
    <source>
        <strain evidence="2">SE-1-e</strain>
    </source>
</reference>
<feature type="chain" id="PRO_5037933871" description="6-bladed beta-propeller protein" evidence="1">
    <location>
        <begin position="19"/>
        <end position="495"/>
    </location>
</feature>